<accession>A0ABD5SIP5</accession>
<reference evidence="1 2" key="1">
    <citation type="journal article" date="2019" name="Int. J. Syst. Evol. Microbiol.">
        <title>The Global Catalogue of Microorganisms (GCM) 10K type strain sequencing project: providing services to taxonomists for standard genome sequencing and annotation.</title>
        <authorList>
            <consortium name="The Broad Institute Genomics Platform"/>
            <consortium name="The Broad Institute Genome Sequencing Center for Infectious Disease"/>
            <person name="Wu L."/>
            <person name="Ma J."/>
        </authorList>
    </citation>
    <scope>NUCLEOTIDE SEQUENCE [LARGE SCALE GENOMIC DNA]</scope>
    <source>
        <strain evidence="1 2">LMG 29247</strain>
    </source>
</reference>
<organism evidence="1 2">
    <name type="scientific">Natrinema soli</name>
    <dbReference type="NCBI Taxonomy" id="1930624"/>
    <lineage>
        <taxon>Archaea</taxon>
        <taxon>Methanobacteriati</taxon>
        <taxon>Methanobacteriota</taxon>
        <taxon>Stenosarchaea group</taxon>
        <taxon>Halobacteria</taxon>
        <taxon>Halobacteriales</taxon>
        <taxon>Natrialbaceae</taxon>
        <taxon>Natrinema</taxon>
    </lineage>
</organism>
<dbReference type="AlphaFoldDB" id="A0ABD5SIP5"/>
<protein>
    <submittedName>
        <fullName evidence="1">Uncharacterized protein</fullName>
    </submittedName>
</protein>
<dbReference type="EMBL" id="JBHSWV010000132">
    <property type="protein sequence ID" value="MFC6765165.1"/>
    <property type="molecule type" value="Genomic_DNA"/>
</dbReference>
<comment type="caution">
    <text evidence="1">The sequence shown here is derived from an EMBL/GenBank/DDBJ whole genome shotgun (WGS) entry which is preliminary data.</text>
</comment>
<dbReference type="Proteomes" id="UP001596383">
    <property type="component" value="Unassembled WGS sequence"/>
</dbReference>
<name>A0ABD5SIP5_9EURY</name>
<proteinExistence type="predicted"/>
<evidence type="ECO:0000313" key="2">
    <source>
        <dbReference type="Proteomes" id="UP001596383"/>
    </source>
</evidence>
<gene>
    <name evidence="1" type="ORF">ACFQE6_09165</name>
</gene>
<dbReference type="RefSeq" id="WP_377042444.1">
    <property type="nucleotide sequence ID" value="NZ_JAQIVI010000132.1"/>
</dbReference>
<sequence length="270" mass="31374">MATIRVRDWTKKQIEEILEEESHSSHDSVIKALLKDRELAKFAGTDIETEESTSNADQQPPENKAFDELTVLSEMYRADNDVLFLWCPNCGKELAHLTLENPIDISIFEMECQRCLNHLDQHVIIAIEIGYPIEEKLVEDNLQADLKECTIDYWDRHLEQSTENTVTEESAIEQLVWQFDQYVRNFQWDWPDDVPVVGFEAGDTLHNKVDDELIEVIEPVTENRNALDSFEVKRYPEGTDPNEARTEIMDSNMIANLIINRSLYLEEDEP</sequence>
<evidence type="ECO:0000313" key="1">
    <source>
        <dbReference type="EMBL" id="MFC6765165.1"/>
    </source>
</evidence>
<keyword evidence="2" id="KW-1185">Reference proteome</keyword>